<organism evidence="1 2">
    <name type="scientific">Desmophyllum pertusum</name>
    <dbReference type="NCBI Taxonomy" id="174260"/>
    <lineage>
        <taxon>Eukaryota</taxon>
        <taxon>Metazoa</taxon>
        <taxon>Cnidaria</taxon>
        <taxon>Anthozoa</taxon>
        <taxon>Hexacorallia</taxon>
        <taxon>Scleractinia</taxon>
        <taxon>Caryophylliina</taxon>
        <taxon>Caryophylliidae</taxon>
        <taxon>Desmophyllum</taxon>
    </lineage>
</organism>
<gene>
    <name evidence="1" type="ORF">OS493_032858</name>
</gene>
<dbReference type="Proteomes" id="UP001163046">
    <property type="component" value="Unassembled WGS sequence"/>
</dbReference>
<dbReference type="EMBL" id="MU827343">
    <property type="protein sequence ID" value="KAJ7352919.1"/>
    <property type="molecule type" value="Genomic_DNA"/>
</dbReference>
<name>A0A9W9YME4_9CNID</name>
<keyword evidence="2" id="KW-1185">Reference proteome</keyword>
<sequence length="124" mass="14467">MASILAKILDGEITSEDLADPCHINRNENDDVKDAKENFKQHNITELVPFLLNYLREKSFPSFNTATKCSIDSQRRRQCHKPKELFHNRTNTVWHKELLEREFISFTKDAITIACYPAVTESER</sequence>
<accession>A0A9W9YME4</accession>
<reference evidence="1" key="1">
    <citation type="submission" date="2023-01" db="EMBL/GenBank/DDBJ databases">
        <title>Genome assembly of the deep-sea coral Lophelia pertusa.</title>
        <authorList>
            <person name="Herrera S."/>
            <person name="Cordes E."/>
        </authorList>
    </citation>
    <scope>NUCLEOTIDE SEQUENCE</scope>
    <source>
        <strain evidence="1">USNM1676648</strain>
        <tissue evidence="1">Polyp</tissue>
    </source>
</reference>
<proteinExistence type="predicted"/>
<evidence type="ECO:0000313" key="1">
    <source>
        <dbReference type="EMBL" id="KAJ7352919.1"/>
    </source>
</evidence>
<comment type="caution">
    <text evidence="1">The sequence shown here is derived from an EMBL/GenBank/DDBJ whole genome shotgun (WGS) entry which is preliminary data.</text>
</comment>
<protein>
    <submittedName>
        <fullName evidence="1">Uncharacterized protein</fullName>
    </submittedName>
</protein>
<dbReference type="AlphaFoldDB" id="A0A9W9YME4"/>
<evidence type="ECO:0000313" key="2">
    <source>
        <dbReference type="Proteomes" id="UP001163046"/>
    </source>
</evidence>